<accession>A0A2N3XRQ2</accession>
<dbReference type="EMBL" id="PJNB01000001">
    <property type="protein sequence ID" value="PKW13312.1"/>
    <property type="molecule type" value="Genomic_DNA"/>
</dbReference>
<keyword evidence="2" id="KW-1185">Reference proteome</keyword>
<dbReference type="Proteomes" id="UP000233786">
    <property type="component" value="Unassembled WGS sequence"/>
</dbReference>
<name>A0A2N3XRQ2_SACSN</name>
<evidence type="ECO:0000313" key="1">
    <source>
        <dbReference type="EMBL" id="PKW13312.1"/>
    </source>
</evidence>
<dbReference type="SUPFAM" id="SSF81301">
    <property type="entry name" value="Nucleotidyltransferase"/>
    <property type="match status" value="1"/>
</dbReference>
<dbReference type="InterPro" id="IPR007344">
    <property type="entry name" value="GrpB/CoaE"/>
</dbReference>
<dbReference type="PANTHER" id="PTHR34822">
    <property type="entry name" value="GRPB DOMAIN PROTEIN (AFU_ORTHOLOGUE AFUA_1G01530)"/>
    <property type="match status" value="1"/>
</dbReference>
<evidence type="ECO:0000313" key="2">
    <source>
        <dbReference type="Proteomes" id="UP000233786"/>
    </source>
</evidence>
<dbReference type="PANTHER" id="PTHR34822:SF1">
    <property type="entry name" value="GRPB FAMILY PROTEIN"/>
    <property type="match status" value="1"/>
</dbReference>
<dbReference type="STRING" id="994479.GCA_000194155_06220"/>
<dbReference type="Pfam" id="PF04229">
    <property type="entry name" value="GrpB"/>
    <property type="match status" value="1"/>
</dbReference>
<sequence>MAIDIAEYDASWPEQGARASAELIAALPGLFLNVEHVGGTSVPGLAAKPVIDLMASVTRLADVTADREAVLERLGYRPQETAMPERLFYYRNTDLGRRSHHLHIVTANTWGTRNERLFRDHLRMHPEVAAEYGELKRRVAAEEENGLAYTKRKTELIQRAVDHERAARGLPLVPVWEE</sequence>
<proteinExistence type="predicted"/>
<gene>
    <name evidence="1" type="ORF">A8926_0830</name>
</gene>
<reference evidence="1" key="1">
    <citation type="submission" date="2017-12" db="EMBL/GenBank/DDBJ databases">
        <title>Sequencing the genomes of 1000 Actinobacteria strains.</title>
        <authorList>
            <person name="Klenk H.-P."/>
        </authorList>
    </citation>
    <scope>NUCLEOTIDE SEQUENCE [LARGE SCALE GENOMIC DNA]</scope>
    <source>
        <strain evidence="1">DSM 44228</strain>
    </source>
</reference>
<comment type="caution">
    <text evidence="1">The sequence shown here is derived from an EMBL/GenBank/DDBJ whole genome shotgun (WGS) entry which is preliminary data.</text>
</comment>
<dbReference type="Gene3D" id="3.30.460.10">
    <property type="entry name" value="Beta Polymerase, domain 2"/>
    <property type="match status" value="1"/>
</dbReference>
<organism evidence="1 2">
    <name type="scientific">Saccharopolyspora spinosa</name>
    <dbReference type="NCBI Taxonomy" id="60894"/>
    <lineage>
        <taxon>Bacteria</taxon>
        <taxon>Bacillati</taxon>
        <taxon>Actinomycetota</taxon>
        <taxon>Actinomycetes</taxon>
        <taxon>Pseudonocardiales</taxon>
        <taxon>Pseudonocardiaceae</taxon>
        <taxon>Saccharopolyspora</taxon>
    </lineage>
</organism>
<dbReference type="GO" id="GO:0016740">
    <property type="term" value="F:transferase activity"/>
    <property type="evidence" value="ECO:0007669"/>
    <property type="project" value="UniProtKB-KW"/>
</dbReference>
<dbReference type="InterPro" id="IPR043519">
    <property type="entry name" value="NT_sf"/>
</dbReference>
<dbReference type="OrthoDB" id="9799092at2"/>
<dbReference type="RefSeq" id="WP_010312859.1">
    <property type="nucleotide sequence ID" value="NZ_CP061007.1"/>
</dbReference>
<protein>
    <submittedName>
        <fullName evidence="1">GrpB-like predicted nucleotidyltransferase (UPF0157 family)</fullName>
    </submittedName>
</protein>
<dbReference type="AlphaFoldDB" id="A0A2N3XRQ2"/>